<dbReference type="UniPathway" id="UPA00562">
    <property type="reaction ID" value="UER00703"/>
</dbReference>
<evidence type="ECO:0000256" key="8">
    <source>
        <dbReference type="ARBA" id="ARBA00022563"/>
    </source>
</evidence>
<evidence type="ECO:0000256" key="2">
    <source>
        <dbReference type="ARBA" id="ARBA00004496"/>
    </source>
</evidence>
<dbReference type="STRING" id="646529.Desaci_3581"/>
<proteinExistence type="inferred from homology"/>
<dbReference type="AlphaFoldDB" id="I4D9I8"/>
<dbReference type="NCBIfam" id="TIGR03120">
    <property type="entry name" value="one_C_mch"/>
    <property type="match status" value="1"/>
</dbReference>
<dbReference type="OrthoDB" id="241529at2"/>
<evidence type="ECO:0000256" key="12">
    <source>
        <dbReference type="HAMAP-Rule" id="MF_00486"/>
    </source>
</evidence>
<keyword evidence="9 12" id="KW-0378">Hydrolase</keyword>
<keyword evidence="8 12" id="KW-0554">One-carbon metabolism</keyword>
<name>I4D9I8_DESAJ</name>
<keyword evidence="7 12" id="KW-0963">Cytoplasm</keyword>
<evidence type="ECO:0000256" key="1">
    <source>
        <dbReference type="ARBA" id="ARBA00004058"/>
    </source>
</evidence>
<dbReference type="HAMAP" id="MF_00486">
    <property type="entry name" value="McH"/>
    <property type="match status" value="1"/>
</dbReference>
<dbReference type="Gene3D" id="3.30.1030.10">
    <property type="entry name" value="Methenyltetrahydromethanopterin Cyclohydrolase, Chain A, domain 2"/>
    <property type="match status" value="1"/>
</dbReference>
<evidence type="ECO:0000256" key="10">
    <source>
        <dbReference type="ARBA" id="ARBA00030468"/>
    </source>
</evidence>
<dbReference type="SUPFAM" id="SSF56199">
    <property type="entry name" value="Methenyltetrahydromethanopterin cyclohydrolase"/>
    <property type="match status" value="1"/>
</dbReference>
<reference evidence="13 14" key="1">
    <citation type="journal article" date="2012" name="J. Bacteriol.">
        <title>Complete genome sequences of Desulfosporosinus orientis DSM765T, Desulfosporosinus youngiae DSM17734T, Desulfosporosinus meridiei DSM13257T, and Desulfosporosinus acidiphilus DSM22704T.</title>
        <authorList>
            <person name="Pester M."/>
            <person name="Brambilla E."/>
            <person name="Alazard D."/>
            <person name="Rattei T."/>
            <person name="Weinmaier T."/>
            <person name="Han J."/>
            <person name="Lucas S."/>
            <person name="Lapidus A."/>
            <person name="Cheng J.F."/>
            <person name="Goodwin L."/>
            <person name="Pitluck S."/>
            <person name="Peters L."/>
            <person name="Ovchinnikova G."/>
            <person name="Teshima H."/>
            <person name="Detter J.C."/>
            <person name="Han C.S."/>
            <person name="Tapia R."/>
            <person name="Land M.L."/>
            <person name="Hauser L."/>
            <person name="Kyrpides N.C."/>
            <person name="Ivanova N.N."/>
            <person name="Pagani I."/>
            <person name="Huntmann M."/>
            <person name="Wei C.L."/>
            <person name="Davenport K.W."/>
            <person name="Daligault H."/>
            <person name="Chain P.S."/>
            <person name="Chen A."/>
            <person name="Mavromatis K."/>
            <person name="Markowitz V."/>
            <person name="Szeto E."/>
            <person name="Mikhailova N."/>
            <person name="Pati A."/>
            <person name="Wagner M."/>
            <person name="Woyke T."/>
            <person name="Ollivier B."/>
            <person name="Klenk H.P."/>
            <person name="Spring S."/>
            <person name="Loy A."/>
        </authorList>
    </citation>
    <scope>NUCLEOTIDE SEQUENCE [LARGE SCALE GENOMIC DNA]</scope>
    <source>
        <strain evidence="14">DSM 22704 / JCM 16185 / SJ4</strain>
    </source>
</reference>
<evidence type="ECO:0000256" key="7">
    <source>
        <dbReference type="ARBA" id="ARBA00022490"/>
    </source>
</evidence>
<sequence length="324" mass="35279">MRLPSNQLPELSPNCQAFPYVEQLANRSRQLRTCVAKRHGVTVIDCGVQVPGGWEAGILFASACLGGLARVDLHWSDRLNFHWPSVEVRTDQPLRACLASQYAGWPIKNGNKVVMGSGPIRSILHEGDIFEKLGYHDESETAIICLESETLPTDDAISQIIEGCRCVPTSLYILVAPTASLVGSVQVSARALETGLSKLMLLGYDLGKISSGLSTCPVPPVTGDNLQALARTNAAILYGSTVLFNLQDEDKNLKSIAQQVPSNLSQDDDQAFEEVLKCQGNFYNLDPFIFSPAEVWLNNMTSGNSFHAGRINIELLRKSFCLGA</sequence>
<evidence type="ECO:0000256" key="4">
    <source>
        <dbReference type="ARBA" id="ARBA00006902"/>
    </source>
</evidence>
<evidence type="ECO:0000313" key="13">
    <source>
        <dbReference type="EMBL" id="AFM42462.1"/>
    </source>
</evidence>
<dbReference type="GO" id="GO:0006730">
    <property type="term" value="P:one-carbon metabolic process"/>
    <property type="evidence" value="ECO:0007669"/>
    <property type="project" value="UniProtKB-UniRule"/>
</dbReference>
<dbReference type="RefSeq" id="WP_014828450.1">
    <property type="nucleotide sequence ID" value="NC_018068.1"/>
</dbReference>
<dbReference type="GO" id="GO:0046294">
    <property type="term" value="P:formaldehyde catabolic process"/>
    <property type="evidence" value="ECO:0007669"/>
    <property type="project" value="UniProtKB-UniRule"/>
</dbReference>
<dbReference type="EMBL" id="CP003639">
    <property type="protein sequence ID" value="AFM42462.1"/>
    <property type="molecule type" value="Genomic_DNA"/>
</dbReference>
<evidence type="ECO:0000313" key="14">
    <source>
        <dbReference type="Proteomes" id="UP000002892"/>
    </source>
</evidence>
<evidence type="ECO:0000256" key="11">
    <source>
        <dbReference type="ARBA" id="ARBA00048684"/>
    </source>
</evidence>
<organism evidence="13 14">
    <name type="scientific">Desulfosporosinus acidiphilus (strain DSM 22704 / JCM 16185 / SJ4)</name>
    <dbReference type="NCBI Taxonomy" id="646529"/>
    <lineage>
        <taxon>Bacteria</taxon>
        <taxon>Bacillati</taxon>
        <taxon>Bacillota</taxon>
        <taxon>Clostridia</taxon>
        <taxon>Eubacteriales</taxon>
        <taxon>Desulfitobacteriaceae</taxon>
        <taxon>Desulfosporosinus</taxon>
    </lineage>
</organism>
<comment type="catalytic activity">
    <reaction evidence="11 12">
        <text>5,10-methenyl-5,6,7,8-tetrahydromethanopterin + H2O = N(5)-formyl-5,6,7,8-tetrahydromethanopterin + H(+)</text>
        <dbReference type="Rhea" id="RHEA:19053"/>
        <dbReference type="ChEBI" id="CHEBI:15377"/>
        <dbReference type="ChEBI" id="CHEBI:15378"/>
        <dbReference type="ChEBI" id="CHEBI:58018"/>
        <dbReference type="ChEBI" id="CHEBI:58337"/>
        <dbReference type="EC" id="3.5.4.27"/>
    </reaction>
</comment>
<dbReference type="EC" id="3.5.4.27" evidence="5 12"/>
<protein>
    <recommendedName>
        <fullName evidence="6 12">Methenyltetrahydromethanopterin cyclohydrolase</fullName>
        <ecNumber evidence="5 12">3.5.4.27</ecNumber>
    </recommendedName>
    <alternativeName>
        <fullName evidence="10 12">Methenyl-H4MPT cyclohydrolase</fullName>
    </alternativeName>
</protein>
<comment type="function">
    <text evidence="1 12">Catalyzes the hydrolysis of methenyl-H(4)MPT(+) to 5-formyl-H(4)MPT.</text>
</comment>
<gene>
    <name evidence="12" type="primary">mch</name>
    <name evidence="13" type="ordered locus">Desaci_3581</name>
</gene>
<dbReference type="Pfam" id="PF02289">
    <property type="entry name" value="MCH"/>
    <property type="match status" value="1"/>
</dbReference>
<dbReference type="InterPro" id="IPR003209">
    <property type="entry name" value="METHMP_CycHdrlase"/>
</dbReference>
<dbReference type="Gene3D" id="3.10.340.11">
    <property type="entry name" value="Methenyltetrahydromethanopterin Cyclohydrolase, Chain A, domain 1"/>
    <property type="match status" value="1"/>
</dbReference>
<dbReference type="GO" id="GO:0018759">
    <property type="term" value="F:methenyltetrahydromethanopterin cyclohydrolase activity"/>
    <property type="evidence" value="ECO:0007669"/>
    <property type="project" value="UniProtKB-UniRule"/>
</dbReference>
<dbReference type="Proteomes" id="UP000002892">
    <property type="component" value="Chromosome"/>
</dbReference>
<dbReference type="KEGG" id="dai:Desaci_3581"/>
<dbReference type="HOGENOM" id="CLU_876031_0_0_9"/>
<comment type="pathway">
    <text evidence="3 12">One-carbon metabolism; formaldehyde degradation; formate from formaldehyde (H(4)MPT route): step 3/5.</text>
</comment>
<accession>I4D9I8</accession>
<evidence type="ECO:0000256" key="9">
    <source>
        <dbReference type="ARBA" id="ARBA00022801"/>
    </source>
</evidence>
<evidence type="ECO:0000256" key="5">
    <source>
        <dbReference type="ARBA" id="ARBA00012765"/>
    </source>
</evidence>
<dbReference type="GO" id="GO:0005737">
    <property type="term" value="C:cytoplasm"/>
    <property type="evidence" value="ECO:0007669"/>
    <property type="project" value="UniProtKB-SubCell"/>
</dbReference>
<dbReference type="eggNOG" id="COG3252">
    <property type="taxonomic scope" value="Bacteria"/>
</dbReference>
<comment type="subcellular location">
    <subcellularLocation>
        <location evidence="2 12">Cytoplasm</location>
    </subcellularLocation>
</comment>
<evidence type="ECO:0000256" key="6">
    <source>
        <dbReference type="ARBA" id="ARBA00020597"/>
    </source>
</evidence>
<evidence type="ECO:0000256" key="3">
    <source>
        <dbReference type="ARBA" id="ARBA00005087"/>
    </source>
</evidence>
<comment type="similarity">
    <text evidence="4 12">Belongs to the MCH family.</text>
</comment>
<keyword evidence="14" id="KW-1185">Reference proteome</keyword>